<dbReference type="AlphaFoldDB" id="A0A923LHD2"/>
<name>A0A923LHD2_9FIRM</name>
<accession>A0A923LHD2</accession>
<evidence type="ECO:0000313" key="1">
    <source>
        <dbReference type="EMBL" id="MBC5688167.1"/>
    </source>
</evidence>
<dbReference type="EMBL" id="JACOPF010000001">
    <property type="protein sequence ID" value="MBC5688167.1"/>
    <property type="molecule type" value="Genomic_DNA"/>
</dbReference>
<organism evidence="1 2">
    <name type="scientific">Mediterraneibacter hominis</name>
    <dbReference type="NCBI Taxonomy" id="2763054"/>
    <lineage>
        <taxon>Bacteria</taxon>
        <taxon>Bacillati</taxon>
        <taxon>Bacillota</taxon>
        <taxon>Clostridia</taxon>
        <taxon>Lachnospirales</taxon>
        <taxon>Lachnospiraceae</taxon>
        <taxon>Mediterraneibacter</taxon>
    </lineage>
</organism>
<keyword evidence="2" id="KW-1185">Reference proteome</keyword>
<dbReference type="Proteomes" id="UP000652477">
    <property type="component" value="Unassembled WGS sequence"/>
</dbReference>
<evidence type="ECO:0000313" key="2">
    <source>
        <dbReference type="Proteomes" id="UP000652477"/>
    </source>
</evidence>
<dbReference type="RefSeq" id="WP_186874801.1">
    <property type="nucleotide sequence ID" value="NZ_JACOPF010000001.1"/>
</dbReference>
<comment type="caution">
    <text evidence="1">The sequence shown here is derived from an EMBL/GenBank/DDBJ whole genome shotgun (WGS) entry which is preliminary data.</text>
</comment>
<reference evidence="1" key="1">
    <citation type="submission" date="2020-08" db="EMBL/GenBank/DDBJ databases">
        <title>Genome public.</title>
        <authorList>
            <person name="Liu C."/>
            <person name="Sun Q."/>
        </authorList>
    </citation>
    <scope>NUCLEOTIDE SEQUENCE</scope>
    <source>
        <strain evidence="1">NSJ-55</strain>
    </source>
</reference>
<gene>
    <name evidence="1" type="ORF">H8S37_04365</name>
</gene>
<sequence length="71" mass="8172">MAITIQNIIDVLEKFHSKYKLSADKKSITFFFNNGDITRIEIGDDNKSIAVCGRIIGDLDELETWLYYNRG</sequence>
<protein>
    <submittedName>
        <fullName evidence="1">Uncharacterized protein</fullName>
    </submittedName>
</protein>
<proteinExistence type="predicted"/>